<gene>
    <name evidence="1" type="ORF">K470DRAFT_253937</name>
</gene>
<proteinExistence type="predicted"/>
<keyword evidence="2" id="KW-1185">Reference proteome</keyword>
<dbReference type="EMBL" id="MU005957">
    <property type="protein sequence ID" value="KAF2864272.1"/>
    <property type="molecule type" value="Genomic_DNA"/>
</dbReference>
<dbReference type="OrthoDB" id="5407894at2759"/>
<evidence type="ECO:0000313" key="2">
    <source>
        <dbReference type="Proteomes" id="UP000799421"/>
    </source>
</evidence>
<reference evidence="1" key="1">
    <citation type="journal article" date="2020" name="Stud. Mycol.">
        <title>101 Dothideomycetes genomes: a test case for predicting lifestyles and emergence of pathogens.</title>
        <authorList>
            <person name="Haridas S."/>
            <person name="Albert R."/>
            <person name="Binder M."/>
            <person name="Bloem J."/>
            <person name="Labutti K."/>
            <person name="Salamov A."/>
            <person name="Andreopoulos B."/>
            <person name="Baker S."/>
            <person name="Barry K."/>
            <person name="Bills G."/>
            <person name="Bluhm B."/>
            <person name="Cannon C."/>
            <person name="Castanera R."/>
            <person name="Culley D."/>
            <person name="Daum C."/>
            <person name="Ezra D."/>
            <person name="Gonzalez J."/>
            <person name="Henrissat B."/>
            <person name="Kuo A."/>
            <person name="Liang C."/>
            <person name="Lipzen A."/>
            <person name="Lutzoni F."/>
            <person name="Magnuson J."/>
            <person name="Mondo S."/>
            <person name="Nolan M."/>
            <person name="Ohm R."/>
            <person name="Pangilinan J."/>
            <person name="Park H.-J."/>
            <person name="Ramirez L."/>
            <person name="Alfaro M."/>
            <person name="Sun H."/>
            <person name="Tritt A."/>
            <person name="Yoshinaga Y."/>
            <person name="Zwiers L.-H."/>
            <person name="Turgeon B."/>
            <person name="Goodwin S."/>
            <person name="Spatafora J."/>
            <person name="Crous P."/>
            <person name="Grigoriev I."/>
        </authorList>
    </citation>
    <scope>NUCLEOTIDE SEQUENCE</scope>
    <source>
        <strain evidence="1">CBS 480.64</strain>
    </source>
</reference>
<dbReference type="Proteomes" id="UP000799421">
    <property type="component" value="Unassembled WGS sequence"/>
</dbReference>
<sequence length="384" mass="42547">MPRSGSLEIRLPSFDSLGITTPTPSLDSVSAVSLTPKGSSSMAEGGPDALEDALKVLRRCMSERAAPPGYPLRLLSHALPCPNPSLNGNILPVVIDAMQSASLPCTNVFHALSGRFTLSDLPTSPPATPILAGTDDYFAQKVFDSAVPVSDYSQDLSTLPRSPHPVVPPASIDVAVVERFIPPPSAAEFANMFNLNGPSILVDRLVELSPQNGCLLFVYPTRTGARTFMREHLGPVWDPILRSTSVVYDLPLELSRKLGAMQAVEQLDEHEELESKVRKLCDRMRQVYRHPARFEVVYAGCGERNLSKERWVGWWAKQERSRIRDVAQHYIESTRRHRHYHQDPPMHAAELVMKLIQHLDTKQYPAGFVPGGVEVSVFAIQRCR</sequence>
<dbReference type="AlphaFoldDB" id="A0A6A7CAN0"/>
<accession>A0A6A7CAN0</accession>
<name>A0A6A7CAN0_9PEZI</name>
<evidence type="ECO:0000313" key="1">
    <source>
        <dbReference type="EMBL" id="KAF2864272.1"/>
    </source>
</evidence>
<protein>
    <submittedName>
        <fullName evidence="1">Uncharacterized protein</fullName>
    </submittedName>
</protein>
<organism evidence="1 2">
    <name type="scientific">Piedraia hortae CBS 480.64</name>
    <dbReference type="NCBI Taxonomy" id="1314780"/>
    <lineage>
        <taxon>Eukaryota</taxon>
        <taxon>Fungi</taxon>
        <taxon>Dikarya</taxon>
        <taxon>Ascomycota</taxon>
        <taxon>Pezizomycotina</taxon>
        <taxon>Dothideomycetes</taxon>
        <taxon>Dothideomycetidae</taxon>
        <taxon>Capnodiales</taxon>
        <taxon>Piedraiaceae</taxon>
        <taxon>Piedraia</taxon>
    </lineage>
</organism>